<gene>
    <name evidence="1" type="ORF">OWV82_011308</name>
</gene>
<evidence type="ECO:0000313" key="1">
    <source>
        <dbReference type="EMBL" id="KAJ4716265.1"/>
    </source>
</evidence>
<organism evidence="1 2">
    <name type="scientific">Melia azedarach</name>
    <name type="common">Chinaberry tree</name>
    <dbReference type="NCBI Taxonomy" id="155640"/>
    <lineage>
        <taxon>Eukaryota</taxon>
        <taxon>Viridiplantae</taxon>
        <taxon>Streptophyta</taxon>
        <taxon>Embryophyta</taxon>
        <taxon>Tracheophyta</taxon>
        <taxon>Spermatophyta</taxon>
        <taxon>Magnoliopsida</taxon>
        <taxon>eudicotyledons</taxon>
        <taxon>Gunneridae</taxon>
        <taxon>Pentapetalae</taxon>
        <taxon>rosids</taxon>
        <taxon>malvids</taxon>
        <taxon>Sapindales</taxon>
        <taxon>Meliaceae</taxon>
        <taxon>Melia</taxon>
    </lineage>
</organism>
<keyword evidence="2" id="KW-1185">Reference proteome</keyword>
<dbReference type="Proteomes" id="UP001164539">
    <property type="component" value="Chromosome 6"/>
</dbReference>
<sequence length="130" mass="14427">MGGCMTSVTVYQTTCRRPGLVVDVPRDKNITAEVLESLNIPKGVRRVLFKTLNTDRGLMYKKEFDTSYVGFTDDGARWLVENTDIKLVGTDYLPIAAYDNLISAHLILLESTDIVVVEAVKLDNVPAGIY</sequence>
<proteinExistence type="predicted"/>
<protein>
    <submittedName>
        <fullName evidence="1">Kynurenine formamidase</fullName>
    </submittedName>
</protein>
<comment type="caution">
    <text evidence="1">The sequence shown here is derived from an EMBL/GenBank/DDBJ whole genome shotgun (WGS) entry which is preliminary data.</text>
</comment>
<name>A0ACC1Y166_MELAZ</name>
<dbReference type="EMBL" id="CM051399">
    <property type="protein sequence ID" value="KAJ4716265.1"/>
    <property type="molecule type" value="Genomic_DNA"/>
</dbReference>
<evidence type="ECO:0000313" key="2">
    <source>
        <dbReference type="Proteomes" id="UP001164539"/>
    </source>
</evidence>
<reference evidence="1 2" key="1">
    <citation type="journal article" date="2023" name="Science">
        <title>Complex scaffold remodeling in plant triterpene biosynthesis.</title>
        <authorList>
            <person name="De La Pena R."/>
            <person name="Hodgson H."/>
            <person name="Liu J.C."/>
            <person name="Stephenson M.J."/>
            <person name="Martin A.C."/>
            <person name="Owen C."/>
            <person name="Harkess A."/>
            <person name="Leebens-Mack J."/>
            <person name="Jimenez L.E."/>
            <person name="Osbourn A."/>
            <person name="Sattely E.S."/>
        </authorList>
    </citation>
    <scope>NUCLEOTIDE SEQUENCE [LARGE SCALE GENOMIC DNA]</scope>
    <source>
        <strain evidence="2">cv. JPN11</strain>
        <tissue evidence="1">Leaf</tissue>
    </source>
</reference>
<accession>A0ACC1Y166</accession>